<dbReference type="RefSeq" id="WP_377492608.1">
    <property type="nucleotide sequence ID" value="NZ_JBHMDO010000015.1"/>
</dbReference>
<name>A0ABV5KL16_9BACL</name>
<sequence length="246" mass="29214">MRISEERQREGMQFAGKKLRHEMKYYIHYHEYLGLRERVGAVLTMDKNSIGRDGYHIRSLYFDNMHEAALNDKNDGIFQRKKYRIRIYNKSDRVIKLERKSKYHEYIAKESASMTREEYDRIIAGDWEFLRNSESPLARDFYFDNKHGLLKPAVVVDYQREAYIFPVSDVRITFDKSLKGSIQSLDIFDPNLPMVESIEGPKTILEVKYNQFLPDFVYGLIQMSAANRSTISKYVICRERRKSYAD</sequence>
<feature type="domain" description="VTC" evidence="1">
    <location>
        <begin position="20"/>
        <end position="237"/>
    </location>
</feature>
<keyword evidence="3" id="KW-1185">Reference proteome</keyword>
<evidence type="ECO:0000259" key="1">
    <source>
        <dbReference type="Pfam" id="PF09359"/>
    </source>
</evidence>
<gene>
    <name evidence="2" type="ORF">ACFFSY_08155</name>
</gene>
<evidence type="ECO:0000313" key="2">
    <source>
        <dbReference type="EMBL" id="MFB9325899.1"/>
    </source>
</evidence>
<organism evidence="2 3">
    <name type="scientific">Paenibacillus aurantiacus</name>
    <dbReference type="NCBI Taxonomy" id="1936118"/>
    <lineage>
        <taxon>Bacteria</taxon>
        <taxon>Bacillati</taxon>
        <taxon>Bacillota</taxon>
        <taxon>Bacilli</taxon>
        <taxon>Bacillales</taxon>
        <taxon>Paenibacillaceae</taxon>
        <taxon>Paenibacillus</taxon>
    </lineage>
</organism>
<evidence type="ECO:0000313" key="3">
    <source>
        <dbReference type="Proteomes" id="UP001589747"/>
    </source>
</evidence>
<accession>A0ABV5KL16</accession>
<dbReference type="InterPro" id="IPR042267">
    <property type="entry name" value="VTC_sf"/>
</dbReference>
<reference evidence="2 3" key="1">
    <citation type="submission" date="2024-09" db="EMBL/GenBank/DDBJ databases">
        <authorList>
            <person name="Sun Q."/>
            <person name="Mori K."/>
        </authorList>
    </citation>
    <scope>NUCLEOTIDE SEQUENCE [LARGE SCALE GENOMIC DNA]</scope>
    <source>
        <strain evidence="2 3">TISTR 2452</strain>
    </source>
</reference>
<proteinExistence type="predicted"/>
<comment type="caution">
    <text evidence="2">The sequence shown here is derived from an EMBL/GenBank/DDBJ whole genome shotgun (WGS) entry which is preliminary data.</text>
</comment>
<protein>
    <submittedName>
        <fullName evidence="2">Polyphosphate polymerase domain-containing protein</fullName>
    </submittedName>
</protein>
<dbReference type="Gene3D" id="3.20.100.30">
    <property type="entry name" value="VTC, catalytic tunnel domain"/>
    <property type="match status" value="1"/>
</dbReference>
<dbReference type="Pfam" id="PF09359">
    <property type="entry name" value="VTC"/>
    <property type="match status" value="1"/>
</dbReference>
<dbReference type="CDD" id="cd07750">
    <property type="entry name" value="PolyPPase_VTC_like"/>
    <property type="match status" value="1"/>
</dbReference>
<dbReference type="EMBL" id="JBHMDO010000015">
    <property type="protein sequence ID" value="MFB9325899.1"/>
    <property type="molecule type" value="Genomic_DNA"/>
</dbReference>
<dbReference type="InterPro" id="IPR018966">
    <property type="entry name" value="VTC_domain"/>
</dbReference>
<dbReference type="Proteomes" id="UP001589747">
    <property type="component" value="Unassembled WGS sequence"/>
</dbReference>